<keyword evidence="9" id="KW-1185">Reference proteome</keyword>
<dbReference type="EMBL" id="UETC01000016">
    <property type="protein sequence ID" value="SSA50987.1"/>
    <property type="molecule type" value="Genomic_DNA"/>
</dbReference>
<sequence>MIPRILKRSARLSAATALALTLTLPLSANAQSLDMSNWANVDKIPKTEATVVPVQVQIKENGPERIDFAGKLRMLTQRIPASACNAAAGIGGRVAKGYLSASIGEIDRIMNALEFGDVFISIKTPETDRRVLRRIAQMNDLWEPVREEVLPIADLNAGDTTVEDIRTTAEKSPEMLEVTQALVGELIGEYADPSRLLATDAVGLDILGRQRMMPQLISKSTCMIAEGISTDIAQEELKSSIDLFELSLQALAYGMPEAGVRPPATEEIRNGLLDVMARWNDVRPTIDALRATGTLSTEEREFVYEEMNDLTAMMNEVSRIYAQASTQSL</sequence>
<keyword evidence="3" id="KW-1133">Transmembrane helix</keyword>
<evidence type="ECO:0000313" key="9">
    <source>
        <dbReference type="Proteomes" id="UP000245839"/>
    </source>
</evidence>
<evidence type="ECO:0000256" key="2">
    <source>
        <dbReference type="ARBA" id="ARBA00022692"/>
    </source>
</evidence>
<dbReference type="AlphaFoldDB" id="A0A2Y9B7M8"/>
<evidence type="ECO:0000256" key="3">
    <source>
        <dbReference type="ARBA" id="ARBA00022989"/>
    </source>
</evidence>
<proteinExistence type="predicted"/>
<dbReference type="Pfam" id="PF13675">
    <property type="entry name" value="PilJ"/>
    <property type="match status" value="2"/>
</dbReference>
<feature type="chain" id="PRO_5044071925" evidence="5">
    <location>
        <begin position="31"/>
        <end position="329"/>
    </location>
</feature>
<gene>
    <name evidence="7" type="ORF">BCF38_11664</name>
    <name evidence="8" type="ORF">SAMN05421539_11664</name>
</gene>
<evidence type="ECO:0000259" key="6">
    <source>
        <dbReference type="Pfam" id="PF13675"/>
    </source>
</evidence>
<feature type="domain" description="NarX-like N-terminal" evidence="6">
    <location>
        <begin position="200"/>
        <end position="290"/>
    </location>
</feature>
<evidence type="ECO:0000256" key="4">
    <source>
        <dbReference type="ARBA" id="ARBA00023136"/>
    </source>
</evidence>
<organism evidence="8 10">
    <name type="scientific">Jannaschia seohaensis</name>
    <dbReference type="NCBI Taxonomy" id="475081"/>
    <lineage>
        <taxon>Bacteria</taxon>
        <taxon>Pseudomonadati</taxon>
        <taxon>Pseudomonadota</taxon>
        <taxon>Alphaproteobacteria</taxon>
        <taxon>Rhodobacterales</taxon>
        <taxon>Roseobacteraceae</taxon>
        <taxon>Jannaschia</taxon>
    </lineage>
</organism>
<dbReference type="Proteomes" id="UP000245839">
    <property type="component" value="Unassembled WGS sequence"/>
</dbReference>
<evidence type="ECO:0000313" key="10">
    <source>
        <dbReference type="Proteomes" id="UP000251571"/>
    </source>
</evidence>
<keyword evidence="4" id="KW-0472">Membrane</keyword>
<comment type="subcellular location">
    <subcellularLocation>
        <location evidence="1">Membrane</location>
        <topology evidence="1">Multi-pass membrane protein</topology>
    </subcellularLocation>
</comment>
<dbReference type="RefSeq" id="WP_109566179.1">
    <property type="nucleotide sequence ID" value="NZ_QGDJ01000016.1"/>
</dbReference>
<evidence type="ECO:0000313" key="8">
    <source>
        <dbReference type="EMBL" id="SSA50987.1"/>
    </source>
</evidence>
<dbReference type="InterPro" id="IPR029095">
    <property type="entry name" value="NarX-like_N"/>
</dbReference>
<feature type="domain" description="NarX-like N-terminal" evidence="6">
    <location>
        <begin position="62"/>
        <end position="149"/>
    </location>
</feature>
<evidence type="ECO:0000256" key="5">
    <source>
        <dbReference type="SAM" id="SignalP"/>
    </source>
</evidence>
<feature type="signal peptide" evidence="5">
    <location>
        <begin position="1"/>
        <end position="30"/>
    </location>
</feature>
<accession>A0A2Y9B7M8</accession>
<dbReference type="GO" id="GO:0016020">
    <property type="term" value="C:membrane"/>
    <property type="evidence" value="ECO:0007669"/>
    <property type="project" value="UniProtKB-SubCell"/>
</dbReference>
<reference evidence="8 10" key="1">
    <citation type="submission" date="2016-10" db="EMBL/GenBank/DDBJ databases">
        <authorList>
            <person name="Cai Z."/>
        </authorList>
    </citation>
    <scope>NUCLEOTIDE SEQUENCE [LARGE SCALE GENOMIC DNA]</scope>
    <source>
        <strain evidence="8 10">DSM 25227</strain>
    </source>
</reference>
<dbReference type="OrthoDB" id="952521at2"/>
<name>A0A2Y9B7M8_9RHOB</name>
<keyword evidence="5" id="KW-0732">Signal</keyword>
<dbReference type="Proteomes" id="UP000251571">
    <property type="component" value="Unassembled WGS sequence"/>
</dbReference>
<dbReference type="EMBL" id="QGDJ01000016">
    <property type="protein sequence ID" value="PWJ12506.1"/>
    <property type="molecule type" value="Genomic_DNA"/>
</dbReference>
<evidence type="ECO:0000313" key="7">
    <source>
        <dbReference type="EMBL" id="PWJ12506.1"/>
    </source>
</evidence>
<reference evidence="7 9" key="2">
    <citation type="submission" date="2018-03" db="EMBL/GenBank/DDBJ databases">
        <title>Genomic Encyclopedia of Archaeal and Bacterial Type Strains, Phase II (KMG-II): from individual species to whole genera.</title>
        <authorList>
            <person name="Goeker M."/>
        </authorList>
    </citation>
    <scope>NUCLEOTIDE SEQUENCE [LARGE SCALE GENOMIC DNA]</scope>
    <source>
        <strain evidence="7 9">DSM 25227</strain>
    </source>
</reference>
<evidence type="ECO:0000256" key="1">
    <source>
        <dbReference type="ARBA" id="ARBA00004141"/>
    </source>
</evidence>
<protein>
    <submittedName>
        <fullName evidence="7">PilJ/NarX-like methyl-accepting chemotaxis transducer</fullName>
    </submittedName>
    <submittedName>
        <fullName evidence="8">Type IV pili methyl-accepting chemotaxis transducer N-term</fullName>
    </submittedName>
</protein>
<keyword evidence="2" id="KW-0812">Transmembrane</keyword>